<dbReference type="GO" id="GO:0015628">
    <property type="term" value="P:protein secretion by the type II secretion system"/>
    <property type="evidence" value="ECO:0007669"/>
    <property type="project" value="TreeGrafter"/>
</dbReference>
<feature type="region of interest" description="Disordered" evidence="8">
    <location>
        <begin position="69"/>
        <end position="125"/>
    </location>
</feature>
<evidence type="ECO:0000259" key="10">
    <source>
        <dbReference type="Pfam" id="PF00482"/>
    </source>
</evidence>
<evidence type="ECO:0000256" key="8">
    <source>
        <dbReference type="SAM" id="MobiDB-lite"/>
    </source>
</evidence>
<reference evidence="11 12" key="1">
    <citation type="submission" date="2019-04" db="EMBL/GenBank/DDBJ databases">
        <authorList>
            <consortium name="Pathogen Informatics"/>
        </authorList>
    </citation>
    <scope>NUCLEOTIDE SEQUENCE [LARGE SCALE GENOMIC DNA]</scope>
    <source>
        <strain evidence="11 12">NCTC9185</strain>
    </source>
</reference>
<evidence type="ECO:0000256" key="6">
    <source>
        <dbReference type="ARBA" id="ARBA00022989"/>
    </source>
</evidence>
<dbReference type="Pfam" id="PF00482">
    <property type="entry name" value="T2SSF"/>
    <property type="match status" value="1"/>
</dbReference>
<accession>A0A4U9D6B2</accession>
<evidence type="ECO:0000256" key="2">
    <source>
        <dbReference type="ARBA" id="ARBA00005745"/>
    </source>
</evidence>
<evidence type="ECO:0000313" key="11">
    <source>
        <dbReference type="EMBL" id="VTN14050.1"/>
    </source>
</evidence>
<keyword evidence="3" id="KW-1003">Cell membrane</keyword>
<feature type="domain" description="Type II secretion system protein GspF" evidence="10">
    <location>
        <begin position="1"/>
        <end position="55"/>
    </location>
</feature>
<dbReference type="InterPro" id="IPR003004">
    <property type="entry name" value="GspF/PilC"/>
</dbReference>
<organism evidence="11 12">
    <name type="scientific">Raoultella terrigena</name>
    <name type="common">Klebsiella terrigena</name>
    <dbReference type="NCBI Taxonomy" id="577"/>
    <lineage>
        <taxon>Bacteria</taxon>
        <taxon>Pseudomonadati</taxon>
        <taxon>Pseudomonadota</taxon>
        <taxon>Gammaproteobacteria</taxon>
        <taxon>Enterobacterales</taxon>
        <taxon>Enterobacteriaceae</taxon>
        <taxon>Klebsiella/Raoultella group</taxon>
        <taxon>Raoultella</taxon>
    </lineage>
</organism>
<dbReference type="PANTHER" id="PTHR30012:SF7">
    <property type="entry name" value="PROTEIN TRANSPORT PROTEIN HOFC HOMOLOG"/>
    <property type="match status" value="1"/>
</dbReference>
<sequence>MIRTGELTGKLDLCCFHLARQQQEQLQLSEKVKKALRYPLIVLLLALLVVMGMLTLSCRSLPLFTSVQHAAPSADQSGDKRRRRPEQPLATAAANGDITVSPQPAGPSSPLVATPATKAASRFAR</sequence>
<dbReference type="InterPro" id="IPR018076">
    <property type="entry name" value="T2SS_GspF_dom"/>
</dbReference>
<evidence type="ECO:0000256" key="5">
    <source>
        <dbReference type="ARBA" id="ARBA00022692"/>
    </source>
</evidence>
<name>A0A4U9D6B2_RAOTE</name>
<keyword evidence="5 9" id="KW-0812">Transmembrane</keyword>
<protein>
    <submittedName>
        <fullName evidence="11">Type IV pilin biogenesis protein</fullName>
    </submittedName>
</protein>
<proteinExistence type="inferred from homology"/>
<evidence type="ECO:0000256" key="3">
    <source>
        <dbReference type="ARBA" id="ARBA00022475"/>
    </source>
</evidence>
<keyword evidence="6 9" id="KW-1133">Transmembrane helix</keyword>
<dbReference type="Gene3D" id="1.20.81.30">
    <property type="entry name" value="Type II secretion system (T2SS), domain F"/>
    <property type="match status" value="1"/>
</dbReference>
<evidence type="ECO:0000313" key="12">
    <source>
        <dbReference type="Proteomes" id="UP000339249"/>
    </source>
</evidence>
<dbReference type="AlphaFoldDB" id="A0A4U9D6B2"/>
<dbReference type="EMBL" id="CABDVU010000001">
    <property type="protein sequence ID" value="VTN14050.1"/>
    <property type="molecule type" value="Genomic_DNA"/>
</dbReference>
<evidence type="ECO:0000256" key="7">
    <source>
        <dbReference type="ARBA" id="ARBA00023136"/>
    </source>
</evidence>
<dbReference type="Proteomes" id="UP000339249">
    <property type="component" value="Unassembled WGS sequence"/>
</dbReference>
<evidence type="ECO:0000256" key="4">
    <source>
        <dbReference type="ARBA" id="ARBA00022519"/>
    </source>
</evidence>
<feature type="transmembrane region" description="Helical" evidence="9">
    <location>
        <begin position="35"/>
        <end position="56"/>
    </location>
</feature>
<dbReference type="InterPro" id="IPR042094">
    <property type="entry name" value="T2SS_GspF_sf"/>
</dbReference>
<keyword evidence="7 9" id="KW-0472">Membrane</keyword>
<dbReference type="GO" id="GO:0005886">
    <property type="term" value="C:plasma membrane"/>
    <property type="evidence" value="ECO:0007669"/>
    <property type="project" value="UniProtKB-SubCell"/>
</dbReference>
<keyword evidence="4" id="KW-0997">Cell inner membrane</keyword>
<evidence type="ECO:0000256" key="1">
    <source>
        <dbReference type="ARBA" id="ARBA00004429"/>
    </source>
</evidence>
<comment type="similarity">
    <text evidence="2">Belongs to the GSP F family.</text>
</comment>
<evidence type="ECO:0000256" key="9">
    <source>
        <dbReference type="SAM" id="Phobius"/>
    </source>
</evidence>
<dbReference type="PANTHER" id="PTHR30012">
    <property type="entry name" value="GENERAL SECRETION PATHWAY PROTEIN"/>
    <property type="match status" value="1"/>
</dbReference>
<comment type="subcellular location">
    <subcellularLocation>
        <location evidence="1">Cell inner membrane</location>
        <topology evidence="1">Multi-pass membrane protein</topology>
    </subcellularLocation>
</comment>
<gene>
    <name evidence="11" type="ORF">NCTC9185_06101</name>
</gene>